<dbReference type="Gene3D" id="1.10.260.40">
    <property type="entry name" value="lambda repressor-like DNA-binding domains"/>
    <property type="match status" value="1"/>
</dbReference>
<keyword evidence="3" id="KW-1185">Reference proteome</keyword>
<reference evidence="2 3" key="1">
    <citation type="submission" date="2023-07" db="EMBL/GenBank/DDBJ databases">
        <title>Sequencing the genomes of 1000 actinobacteria strains.</title>
        <authorList>
            <person name="Klenk H.-P."/>
        </authorList>
    </citation>
    <scope>NUCLEOTIDE SEQUENCE [LARGE SCALE GENOMIC DNA]</scope>
    <source>
        <strain evidence="2 3">DSM 46740</strain>
    </source>
</reference>
<dbReference type="PROSITE" id="PS50943">
    <property type="entry name" value="HTH_CROC1"/>
    <property type="match status" value="1"/>
</dbReference>
<dbReference type="RefSeq" id="WP_307560668.1">
    <property type="nucleotide sequence ID" value="NZ_JAUSQU010000001.1"/>
</dbReference>
<feature type="domain" description="HTH cro/C1-type" evidence="1">
    <location>
        <begin position="26"/>
        <end position="81"/>
    </location>
</feature>
<evidence type="ECO:0000259" key="1">
    <source>
        <dbReference type="PROSITE" id="PS50943"/>
    </source>
</evidence>
<dbReference type="SUPFAM" id="SSF47413">
    <property type="entry name" value="lambda repressor-like DNA-binding domains"/>
    <property type="match status" value="1"/>
</dbReference>
<sequence length="426" mass="45197">MNARDALWDSARARALIAAKDVGGMIRFARLAQGLRQGDLGRATGYSASTISRLENCRRASNDLPMLRRVAEAAEIPADVLGAALGFSGPASVTVAAGRPEEDPVRRRTFMAAAGFAIPAHMLASLDDALAVLPPPPVAPTADEVAAQLARARRLFDAGDLAPFIDRLPRLMSVAHANAEEVHDAAGYARLTLCYSLATEALNKLGLPASRITADRATAYATLSGSPIATAAAARSLSIVLRHEGRHAIANRVTMDAASRLEATGLATPAQAAAYAQMLCTCAYTTAQAGDRERALDMITDAEKAAARLPVRPGKPFSVTPAGVGLYRVGIHWSLGDAGAALHVGRRLSPGQFPTAERRGRLHTDMARAWWQAGRPEETARALLAAHREAPGEIRRPFIRKLVTELAARHPRVTGVQHLVTLGGER</sequence>
<dbReference type="EMBL" id="JAUSQU010000001">
    <property type="protein sequence ID" value="MDP9845210.1"/>
    <property type="molecule type" value="Genomic_DNA"/>
</dbReference>
<evidence type="ECO:0000313" key="2">
    <source>
        <dbReference type="EMBL" id="MDP9845210.1"/>
    </source>
</evidence>
<dbReference type="SMART" id="SM00530">
    <property type="entry name" value="HTH_XRE"/>
    <property type="match status" value="1"/>
</dbReference>
<proteinExistence type="predicted"/>
<accession>A0ABT9QFR3</accession>
<protein>
    <submittedName>
        <fullName evidence="2">Transcriptional regulator with XRE-family HTH domain</fullName>
    </submittedName>
</protein>
<organism evidence="2 3">
    <name type="scientific">Streptosporangium lutulentum</name>
    <dbReference type="NCBI Taxonomy" id="1461250"/>
    <lineage>
        <taxon>Bacteria</taxon>
        <taxon>Bacillati</taxon>
        <taxon>Actinomycetota</taxon>
        <taxon>Actinomycetes</taxon>
        <taxon>Streptosporangiales</taxon>
        <taxon>Streptosporangiaceae</taxon>
        <taxon>Streptosporangium</taxon>
    </lineage>
</organism>
<comment type="caution">
    <text evidence="2">The sequence shown here is derived from an EMBL/GenBank/DDBJ whole genome shotgun (WGS) entry which is preliminary data.</text>
</comment>
<gene>
    <name evidence="2" type="ORF">J2853_004421</name>
</gene>
<evidence type="ECO:0000313" key="3">
    <source>
        <dbReference type="Proteomes" id="UP001225356"/>
    </source>
</evidence>
<dbReference type="InterPro" id="IPR010982">
    <property type="entry name" value="Lambda_DNA-bd_dom_sf"/>
</dbReference>
<dbReference type="InterPro" id="IPR001387">
    <property type="entry name" value="Cro/C1-type_HTH"/>
</dbReference>
<name>A0ABT9QFR3_9ACTN</name>
<dbReference type="Proteomes" id="UP001225356">
    <property type="component" value="Unassembled WGS sequence"/>
</dbReference>
<dbReference type="CDD" id="cd00093">
    <property type="entry name" value="HTH_XRE"/>
    <property type="match status" value="1"/>
</dbReference>
<dbReference type="Pfam" id="PF13560">
    <property type="entry name" value="HTH_31"/>
    <property type="match status" value="1"/>
</dbReference>